<feature type="domain" description="AMP-dependent synthetase/ligase" evidence="5">
    <location>
        <begin position="49"/>
        <end position="425"/>
    </location>
</feature>
<reference evidence="7 8" key="1">
    <citation type="journal article" date="2015" name="Parasit. Vectors">
        <title>Draft genome of the scabies mite.</title>
        <authorList>
            <person name="Rider S.D.Jr."/>
            <person name="Morgan M.S."/>
            <person name="Arlian L.G."/>
        </authorList>
    </citation>
    <scope>NUCLEOTIDE SEQUENCE [LARGE SCALE GENOMIC DNA]</scope>
    <source>
        <strain evidence="7">Arlian Lab</strain>
    </source>
</reference>
<organism evidence="7 8">
    <name type="scientific">Sarcoptes scabiei</name>
    <name type="common">Itch mite</name>
    <name type="synonym">Acarus scabiei</name>
    <dbReference type="NCBI Taxonomy" id="52283"/>
    <lineage>
        <taxon>Eukaryota</taxon>
        <taxon>Metazoa</taxon>
        <taxon>Ecdysozoa</taxon>
        <taxon>Arthropoda</taxon>
        <taxon>Chelicerata</taxon>
        <taxon>Arachnida</taxon>
        <taxon>Acari</taxon>
        <taxon>Acariformes</taxon>
        <taxon>Sarcoptiformes</taxon>
        <taxon>Astigmata</taxon>
        <taxon>Psoroptidia</taxon>
        <taxon>Sarcoptoidea</taxon>
        <taxon>Sarcoptidae</taxon>
        <taxon>Sarcoptinae</taxon>
        <taxon>Sarcoptes</taxon>
    </lineage>
</organism>
<dbReference type="InterPro" id="IPR042099">
    <property type="entry name" value="ANL_N_sf"/>
</dbReference>
<evidence type="ECO:0000256" key="1">
    <source>
        <dbReference type="ARBA" id="ARBA00004275"/>
    </source>
</evidence>
<dbReference type="InterPro" id="IPR020845">
    <property type="entry name" value="AMP-binding_CS"/>
</dbReference>
<proteinExistence type="inferred from homology"/>
<comment type="caution">
    <text evidence="7">The sequence shown here is derived from an EMBL/GenBank/DDBJ whole genome shotgun (WGS) entry which is preliminary data.</text>
</comment>
<keyword evidence="4" id="KW-0576">Peroxisome</keyword>
<gene>
    <name evidence="7" type="ORF">QR98_0047000</name>
</gene>
<dbReference type="VEuPathDB" id="VectorBase:SSCA001031"/>
<sequence length="572" mass="65006">MSSPAKRYRPEYITINADYSVLNTKERDRCPANSLAEYLSTSILKHEGVKKALIDYRTKQELSYAELHYDSMKFANVLKKLGFTKSDLVLFFGDNSIEYAVCMLGVIFLGSVYCPVKPANGPFELSEQVNDSKSSLLIIDSEKLTVLESALANETYRDKIKKNLKLIIVINSGGRDHDDTSISKLRIALNDDGVSSYKDIMKTDVENKSIDKFDVNLDDKLIVVYTSGTTGLPKGAIHSNRSVLSSLVFFDNPFKHHEFAFWFPFGHISGSMVIFANLIQGLTNTLFKEAKLDDILELVASKKIPYVWISPEHASMMSKRDYTQSYDLSDLKTIRCGGSKIPPNQSESIRQRYGVNFYEYYGCTEFMFGVSNEDIIRGIWKPGDVGRPTPGIELKIKDVNSDRSLPAYERGEICLRGPPRFVGYLNNKQATDATIDKDGWFHSGDVGYYDETGALFIVDRIKELLKFRAWSVSPNEIEDFLLRQTDVEEVCVIGVKHSLDVNHLRAYIKLRNDSQMTKQELIELVNENMGFQKRLRGGVEFISKMPRTLIGKVDRKYFKQLVQNEILTEIVE</sequence>
<dbReference type="Gene3D" id="3.30.300.30">
    <property type="match status" value="1"/>
</dbReference>
<dbReference type="PANTHER" id="PTHR24096:SF149">
    <property type="entry name" value="AMP-BINDING DOMAIN-CONTAINING PROTEIN-RELATED"/>
    <property type="match status" value="1"/>
</dbReference>
<feature type="domain" description="AMP-binding enzyme C-terminal" evidence="6">
    <location>
        <begin position="476"/>
        <end position="552"/>
    </location>
</feature>
<comment type="subcellular location">
    <subcellularLocation>
        <location evidence="1">Peroxisome</location>
    </subcellularLocation>
</comment>
<dbReference type="InterPro" id="IPR045851">
    <property type="entry name" value="AMP-bd_C_sf"/>
</dbReference>
<accession>A0A132A5L2</accession>
<evidence type="ECO:0000259" key="6">
    <source>
        <dbReference type="Pfam" id="PF13193"/>
    </source>
</evidence>
<dbReference type="PROSITE" id="PS00455">
    <property type="entry name" value="AMP_BINDING"/>
    <property type="match status" value="1"/>
</dbReference>
<name>A0A132A5L2_SARSC</name>
<evidence type="ECO:0000313" key="8">
    <source>
        <dbReference type="Proteomes" id="UP000616769"/>
    </source>
</evidence>
<evidence type="ECO:0000256" key="4">
    <source>
        <dbReference type="ARBA" id="ARBA00023140"/>
    </source>
</evidence>
<evidence type="ECO:0000256" key="3">
    <source>
        <dbReference type="ARBA" id="ARBA00022598"/>
    </source>
</evidence>
<dbReference type="EMBL" id="JXLN01010711">
    <property type="protein sequence ID" value="KPM06227.1"/>
    <property type="molecule type" value="Genomic_DNA"/>
</dbReference>
<dbReference type="InterPro" id="IPR025110">
    <property type="entry name" value="AMP-bd_C"/>
</dbReference>
<dbReference type="OrthoDB" id="6507574at2759"/>
<evidence type="ECO:0000259" key="5">
    <source>
        <dbReference type="Pfam" id="PF00501"/>
    </source>
</evidence>
<dbReference type="Gene3D" id="3.40.50.12780">
    <property type="entry name" value="N-terminal domain of ligase-like"/>
    <property type="match status" value="1"/>
</dbReference>
<evidence type="ECO:0000256" key="2">
    <source>
        <dbReference type="ARBA" id="ARBA00006432"/>
    </source>
</evidence>
<comment type="similarity">
    <text evidence="2">Belongs to the ATP-dependent AMP-binding enzyme family.</text>
</comment>
<dbReference type="Pfam" id="PF13193">
    <property type="entry name" value="AMP-binding_C"/>
    <property type="match status" value="1"/>
</dbReference>
<protein>
    <submittedName>
        <fullName evidence="7">Uncharacterized protein</fullName>
    </submittedName>
</protein>
<evidence type="ECO:0000313" key="7">
    <source>
        <dbReference type="EMBL" id="KPM06227.1"/>
    </source>
</evidence>
<dbReference type="SUPFAM" id="SSF56801">
    <property type="entry name" value="Acetyl-CoA synthetase-like"/>
    <property type="match status" value="1"/>
</dbReference>
<keyword evidence="3" id="KW-0436">Ligase</keyword>
<dbReference type="InterPro" id="IPR000873">
    <property type="entry name" value="AMP-dep_synth/lig_dom"/>
</dbReference>
<dbReference type="Pfam" id="PF00501">
    <property type="entry name" value="AMP-binding"/>
    <property type="match status" value="1"/>
</dbReference>
<dbReference type="GO" id="GO:0005777">
    <property type="term" value="C:peroxisome"/>
    <property type="evidence" value="ECO:0007669"/>
    <property type="project" value="UniProtKB-SubCell"/>
</dbReference>
<dbReference type="AlphaFoldDB" id="A0A132A5L2"/>
<dbReference type="PANTHER" id="PTHR24096">
    <property type="entry name" value="LONG-CHAIN-FATTY-ACID--COA LIGASE"/>
    <property type="match status" value="1"/>
</dbReference>
<dbReference type="GO" id="GO:0016405">
    <property type="term" value="F:CoA-ligase activity"/>
    <property type="evidence" value="ECO:0007669"/>
    <property type="project" value="TreeGrafter"/>
</dbReference>
<dbReference type="Proteomes" id="UP000616769">
    <property type="component" value="Unassembled WGS sequence"/>
</dbReference>